<keyword evidence="5" id="KW-0694">RNA-binding</keyword>
<evidence type="ECO:0000256" key="2">
    <source>
        <dbReference type="ARBA" id="ARBA00022723"/>
    </source>
</evidence>
<dbReference type="InterPro" id="IPR003029">
    <property type="entry name" value="S1_domain"/>
</dbReference>
<dbReference type="InterPro" id="IPR019307">
    <property type="entry name" value="RNA-bd_AU-1/RNase_E/G"/>
</dbReference>
<comment type="cofactor">
    <cofactor evidence="1">
        <name>Mg(2+)</name>
        <dbReference type="ChEBI" id="CHEBI:18420"/>
    </cofactor>
</comment>
<dbReference type="GO" id="GO:0004540">
    <property type="term" value="F:RNA nuclease activity"/>
    <property type="evidence" value="ECO:0007669"/>
    <property type="project" value="InterPro"/>
</dbReference>
<name>A0A5D4SZU7_9BACI</name>
<dbReference type="GO" id="GO:0046872">
    <property type="term" value="F:metal ion binding"/>
    <property type="evidence" value="ECO:0007669"/>
    <property type="project" value="UniProtKB-KW"/>
</dbReference>
<dbReference type="GO" id="GO:0006364">
    <property type="term" value="P:rRNA processing"/>
    <property type="evidence" value="ECO:0007669"/>
    <property type="project" value="TreeGrafter"/>
</dbReference>
<dbReference type="PANTHER" id="PTHR30001">
    <property type="entry name" value="RIBONUCLEASE"/>
    <property type="match status" value="1"/>
</dbReference>
<feature type="domain" description="S1 motif" evidence="6">
    <location>
        <begin position="38"/>
        <end position="119"/>
    </location>
</feature>
<reference evidence="7 8" key="1">
    <citation type="submission" date="2019-08" db="EMBL/GenBank/DDBJ databases">
        <title>Bacillus genomes from the desert of Cuatro Cienegas, Coahuila.</title>
        <authorList>
            <person name="Olmedo-Alvarez G."/>
        </authorList>
    </citation>
    <scope>NUCLEOTIDE SEQUENCE [LARGE SCALE GENOMIC DNA]</scope>
    <source>
        <strain evidence="7 8">CH28_1T</strain>
    </source>
</reference>
<dbReference type="SMART" id="SM00316">
    <property type="entry name" value="S1"/>
    <property type="match status" value="1"/>
</dbReference>
<dbReference type="STRING" id="79883.GCA_001636495_01796"/>
<dbReference type="PROSITE" id="PS50126">
    <property type="entry name" value="S1"/>
    <property type="match status" value="1"/>
</dbReference>
<dbReference type="AlphaFoldDB" id="A0A5D4SZU7"/>
<dbReference type="RefSeq" id="WP_148987772.1">
    <property type="nucleotide sequence ID" value="NZ_VTEV01000003.1"/>
</dbReference>
<proteinExistence type="predicted"/>
<accession>A0A5D4SZU7</accession>
<dbReference type="NCBIfam" id="TIGR00757">
    <property type="entry name" value="RNaseEG"/>
    <property type="match status" value="1"/>
</dbReference>
<dbReference type="InterPro" id="IPR004659">
    <property type="entry name" value="RNase_E/G"/>
</dbReference>
<organism evidence="7 8">
    <name type="scientific">Sutcliffiella horikoshii</name>
    <dbReference type="NCBI Taxonomy" id="79883"/>
    <lineage>
        <taxon>Bacteria</taxon>
        <taxon>Bacillati</taxon>
        <taxon>Bacillota</taxon>
        <taxon>Bacilli</taxon>
        <taxon>Bacillales</taxon>
        <taxon>Bacillaceae</taxon>
        <taxon>Sutcliffiella</taxon>
    </lineage>
</organism>
<dbReference type="CDD" id="cd04453">
    <property type="entry name" value="S1_RNase_E"/>
    <property type="match status" value="1"/>
</dbReference>
<dbReference type="Gene3D" id="3.40.1260.20">
    <property type="entry name" value="Ribonuclease E, catalytic domain"/>
    <property type="match status" value="1"/>
</dbReference>
<dbReference type="GO" id="GO:0016787">
    <property type="term" value="F:hydrolase activity"/>
    <property type="evidence" value="ECO:0007669"/>
    <property type="project" value="UniProtKB-KW"/>
</dbReference>
<gene>
    <name evidence="7" type="ORF">FZC76_08330</name>
</gene>
<sequence length="483" mass="54497">MIELIMDMKATEKRVAIKEDDKIVELLIDRPTTHPIEGNIYIGRVVNVLPGMQAAFVEFGQKKPGYLHRDHLCSYQTSTLSKAEKEQKGISHFVHQGEAILVQVVKEGEGTKGAKLTGLLEFPGTHIVYQPFGMYKAISKKMSDAKRQEWRKLLQEWLTSDEGVILRTASEHVAADVVEAELLELQRQFLEVLEKQSASVKVPSLVHEEDHFLSKIIREIPPAEVKLVEVDHAGTSQFLKKKGYPVRFYQGKEGIFKRRGMEQELEKALKRIVWLPSGGYIIIEHTEAMTVIDVNTGKYIGKTGLQETVLKTNLEAAVEIARQLRLRQIGGIIIVDFIDMANGSDRDQVLRQVKGAVQKDRSHVRVIGFTELNLLQLTRKKVREPLTKMLLQPCSPCDGKGVVFSVDTVTYQLERELLEFKGSDVEAVVVEASPEVVDKLMGLPDIMERSGIQIYFIENDGVPRFEVRFAGSVEDAKERVKTL</sequence>
<evidence type="ECO:0000313" key="7">
    <source>
        <dbReference type="EMBL" id="TYS68927.1"/>
    </source>
</evidence>
<keyword evidence="3" id="KW-0378">Hydrolase</keyword>
<dbReference type="Gene3D" id="2.40.50.140">
    <property type="entry name" value="Nucleic acid-binding proteins"/>
    <property type="match status" value="1"/>
</dbReference>
<dbReference type="Pfam" id="PF10150">
    <property type="entry name" value="RNase_E_G"/>
    <property type="match status" value="1"/>
</dbReference>
<dbReference type="GO" id="GO:0003723">
    <property type="term" value="F:RNA binding"/>
    <property type="evidence" value="ECO:0007669"/>
    <property type="project" value="UniProtKB-KW"/>
</dbReference>
<protein>
    <submittedName>
        <fullName evidence="7">Rne/Rng family ribonuclease</fullName>
    </submittedName>
</protein>
<evidence type="ECO:0000256" key="5">
    <source>
        <dbReference type="ARBA" id="ARBA00022884"/>
    </source>
</evidence>
<evidence type="ECO:0000259" key="6">
    <source>
        <dbReference type="PROSITE" id="PS50126"/>
    </source>
</evidence>
<dbReference type="PANTHER" id="PTHR30001:SF0">
    <property type="entry name" value="RIBONUCLEASE G"/>
    <property type="match status" value="1"/>
</dbReference>
<dbReference type="SUPFAM" id="SSF50249">
    <property type="entry name" value="Nucleic acid-binding proteins"/>
    <property type="match status" value="1"/>
</dbReference>
<dbReference type="EMBL" id="VTEV01000003">
    <property type="protein sequence ID" value="TYS68927.1"/>
    <property type="molecule type" value="Genomic_DNA"/>
</dbReference>
<evidence type="ECO:0000256" key="1">
    <source>
        <dbReference type="ARBA" id="ARBA00001946"/>
    </source>
</evidence>
<keyword evidence="4" id="KW-0460">Magnesium</keyword>
<keyword evidence="2" id="KW-0479">Metal-binding</keyword>
<evidence type="ECO:0000313" key="8">
    <source>
        <dbReference type="Proteomes" id="UP000322524"/>
    </source>
</evidence>
<dbReference type="Proteomes" id="UP000322524">
    <property type="component" value="Unassembled WGS sequence"/>
</dbReference>
<dbReference type="GO" id="GO:0005737">
    <property type="term" value="C:cytoplasm"/>
    <property type="evidence" value="ECO:0007669"/>
    <property type="project" value="TreeGrafter"/>
</dbReference>
<evidence type="ECO:0000256" key="3">
    <source>
        <dbReference type="ARBA" id="ARBA00022801"/>
    </source>
</evidence>
<evidence type="ECO:0000256" key="4">
    <source>
        <dbReference type="ARBA" id="ARBA00022842"/>
    </source>
</evidence>
<dbReference type="InterPro" id="IPR012340">
    <property type="entry name" value="NA-bd_OB-fold"/>
</dbReference>
<comment type="caution">
    <text evidence="7">The sequence shown here is derived from an EMBL/GenBank/DDBJ whole genome shotgun (WGS) entry which is preliminary data.</text>
</comment>
<dbReference type="OrthoDB" id="9804278at2"/>